<keyword evidence="2" id="KW-1185">Reference proteome</keyword>
<dbReference type="EMBL" id="JWZX01003020">
    <property type="protein sequence ID" value="KOO25081.1"/>
    <property type="molecule type" value="Genomic_DNA"/>
</dbReference>
<accession>A0A0M0JER7</accession>
<organism evidence="1 2">
    <name type="scientific">Chrysochromulina tobinii</name>
    <dbReference type="NCBI Taxonomy" id="1460289"/>
    <lineage>
        <taxon>Eukaryota</taxon>
        <taxon>Haptista</taxon>
        <taxon>Haptophyta</taxon>
        <taxon>Prymnesiophyceae</taxon>
        <taxon>Prymnesiales</taxon>
        <taxon>Chrysochromulinaceae</taxon>
        <taxon>Chrysochromulina</taxon>
    </lineage>
</organism>
<dbReference type="Proteomes" id="UP000037460">
    <property type="component" value="Unassembled WGS sequence"/>
</dbReference>
<evidence type="ECO:0000313" key="2">
    <source>
        <dbReference type="Proteomes" id="UP000037460"/>
    </source>
</evidence>
<gene>
    <name evidence="1" type="ORF">Ctob_007137</name>
</gene>
<dbReference type="OrthoDB" id="10679538at2759"/>
<dbReference type="AlphaFoldDB" id="A0A0M0JER7"/>
<reference evidence="2" key="1">
    <citation type="journal article" date="2015" name="PLoS Genet.">
        <title>Genome Sequence and Transcriptome Analyses of Chrysochromulina tobin: Metabolic Tools for Enhanced Algal Fitness in the Prominent Order Prymnesiales (Haptophyceae).</title>
        <authorList>
            <person name="Hovde B.T."/>
            <person name="Deodato C.R."/>
            <person name="Hunsperger H.M."/>
            <person name="Ryken S.A."/>
            <person name="Yost W."/>
            <person name="Jha R.K."/>
            <person name="Patterson J."/>
            <person name="Monnat R.J. Jr."/>
            <person name="Barlow S.B."/>
            <person name="Starkenburg S.R."/>
            <person name="Cattolico R.A."/>
        </authorList>
    </citation>
    <scope>NUCLEOTIDE SEQUENCE</scope>
    <source>
        <strain evidence="2">CCMP291</strain>
    </source>
</reference>
<sequence length="306" mass="33548">MSRLLAHITYFDASVTAGVDSRTSAVKTSAAWRDFNFNAVVRLLDEMECAYDSFAMIEAVVDVNEGHAYQDRLRQWRASACAAAAAPATSTSAARALAAADGHASSPPSSSHGRVAVRVAAHTLAHPFRLAWAHREHMAAELENFDWFLSVEGDTLVPGRAMSAQVALAPTLYTKHGLLLGFTRVVNDSAGNSFFSDIVRPAARTTILALDGLGDFVTPTNTYAAVWAYPRNVMRAFVKSSDWKPELNTKTIRGMRERAAWGWRHGHIVTPVHGSALRIYHLGKSGPYHVKQRGHNSWPVDKLVER</sequence>
<proteinExistence type="predicted"/>
<evidence type="ECO:0000313" key="1">
    <source>
        <dbReference type="EMBL" id="KOO25081.1"/>
    </source>
</evidence>
<comment type="caution">
    <text evidence="1">The sequence shown here is derived from an EMBL/GenBank/DDBJ whole genome shotgun (WGS) entry which is preliminary data.</text>
</comment>
<name>A0A0M0JER7_9EUKA</name>
<protein>
    <submittedName>
        <fullName evidence="1">Uncharacterized protein</fullName>
    </submittedName>
</protein>